<protein>
    <recommendedName>
        <fullName evidence="3">Protein kinase domain-containing protein</fullName>
    </recommendedName>
</protein>
<accession>A0A5J4U0Z1</accession>
<evidence type="ECO:0000313" key="1">
    <source>
        <dbReference type="EMBL" id="KAA6363830.1"/>
    </source>
</evidence>
<organism evidence="1 2">
    <name type="scientific">Streblomastix strix</name>
    <dbReference type="NCBI Taxonomy" id="222440"/>
    <lineage>
        <taxon>Eukaryota</taxon>
        <taxon>Metamonada</taxon>
        <taxon>Preaxostyla</taxon>
        <taxon>Oxymonadida</taxon>
        <taxon>Streblomastigidae</taxon>
        <taxon>Streblomastix</taxon>
    </lineage>
</organism>
<reference evidence="1 2" key="1">
    <citation type="submission" date="2019-03" db="EMBL/GenBank/DDBJ databases">
        <title>Single cell metagenomics reveals metabolic interactions within the superorganism composed of flagellate Streblomastix strix and complex community of Bacteroidetes bacteria on its surface.</title>
        <authorList>
            <person name="Treitli S.C."/>
            <person name="Kolisko M."/>
            <person name="Husnik F."/>
            <person name="Keeling P."/>
            <person name="Hampl V."/>
        </authorList>
    </citation>
    <scope>NUCLEOTIDE SEQUENCE [LARGE SCALE GENOMIC DNA]</scope>
    <source>
        <strain evidence="1">ST1C</strain>
    </source>
</reference>
<proteinExistence type="predicted"/>
<name>A0A5J4U0Z1_9EUKA</name>
<dbReference type="Proteomes" id="UP000324800">
    <property type="component" value="Unassembled WGS sequence"/>
</dbReference>
<feature type="non-terminal residue" evidence="1">
    <location>
        <position position="1"/>
    </location>
</feature>
<dbReference type="SUPFAM" id="SSF56112">
    <property type="entry name" value="Protein kinase-like (PK-like)"/>
    <property type="match status" value="1"/>
</dbReference>
<evidence type="ECO:0008006" key="3">
    <source>
        <dbReference type="Google" id="ProtNLM"/>
    </source>
</evidence>
<gene>
    <name evidence="1" type="ORF">EZS28_040643</name>
</gene>
<dbReference type="InterPro" id="IPR011009">
    <property type="entry name" value="Kinase-like_dom_sf"/>
</dbReference>
<comment type="caution">
    <text evidence="1">The sequence shown here is derived from an EMBL/GenBank/DDBJ whole genome shotgun (WGS) entry which is preliminary data.</text>
</comment>
<dbReference type="EMBL" id="SNRW01022424">
    <property type="protein sequence ID" value="KAA6363830.1"/>
    <property type="molecule type" value="Genomic_DNA"/>
</dbReference>
<dbReference type="AlphaFoldDB" id="A0A5J4U0Z1"/>
<dbReference type="Gene3D" id="1.10.510.10">
    <property type="entry name" value="Transferase(Phosphotransferase) domain 1"/>
    <property type="match status" value="1"/>
</dbReference>
<sequence length="142" mass="16089">RFAPIPSCFSQELAQMINSIIVVDPGKRPNMQQIMSHPSIQRHIHTLPGYKQAVDAAHQAAQNAGMNGKIIYTTFLVQKLIESEKQDSDSDKDRIIINDMNIGTSPYMCCDTCNEDDARCCQMHKLLVGKSFWNESRFTQLE</sequence>
<evidence type="ECO:0000313" key="2">
    <source>
        <dbReference type="Proteomes" id="UP000324800"/>
    </source>
</evidence>